<dbReference type="PANTHER" id="PTHR48045:SF31">
    <property type="entry name" value="UDP-GLYCOSYLTRANSFERASE 76B1-LIKE"/>
    <property type="match status" value="1"/>
</dbReference>
<comment type="similarity">
    <text evidence="1 3">Belongs to the UDP-glycosyltransferase family.</text>
</comment>
<evidence type="ECO:0000256" key="1">
    <source>
        <dbReference type="ARBA" id="ARBA00009995"/>
    </source>
</evidence>
<dbReference type="PROSITE" id="PS00375">
    <property type="entry name" value="UDPGT"/>
    <property type="match status" value="1"/>
</dbReference>
<gene>
    <name evidence="4" type="ORF">KC19_2G203500</name>
</gene>
<reference evidence="4" key="1">
    <citation type="submission" date="2020-06" db="EMBL/GenBank/DDBJ databases">
        <title>WGS assembly of Ceratodon purpureus strain R40.</title>
        <authorList>
            <person name="Carey S.B."/>
            <person name="Jenkins J."/>
            <person name="Shu S."/>
            <person name="Lovell J.T."/>
            <person name="Sreedasyam A."/>
            <person name="Maumus F."/>
            <person name="Tiley G.P."/>
            <person name="Fernandez-Pozo N."/>
            <person name="Barry K."/>
            <person name="Chen C."/>
            <person name="Wang M."/>
            <person name="Lipzen A."/>
            <person name="Daum C."/>
            <person name="Saski C.A."/>
            <person name="Payton A.C."/>
            <person name="Mcbreen J.C."/>
            <person name="Conrad R.E."/>
            <person name="Kollar L.M."/>
            <person name="Olsson S."/>
            <person name="Huttunen S."/>
            <person name="Landis J.B."/>
            <person name="Wickett N.J."/>
            <person name="Johnson M.G."/>
            <person name="Rensing S.A."/>
            <person name="Grimwood J."/>
            <person name="Schmutz J."/>
            <person name="Mcdaniel S.F."/>
        </authorList>
    </citation>
    <scope>NUCLEOTIDE SEQUENCE</scope>
    <source>
        <strain evidence="4">R40</strain>
    </source>
</reference>
<sequence length="104" mass="11615">MKPATSISLHGFTNRVGGRAMLINGWAPQPQILTHHAIGAFLTHCGWNSTLKSVCAGVPMLCWPFFADQNVNARLKVHPIHMKIHRISQERNSNCANLRYEPTV</sequence>
<keyword evidence="5" id="KW-1185">Reference proteome</keyword>
<accession>A0A8T0IW42</accession>
<organism evidence="4 5">
    <name type="scientific">Ceratodon purpureus</name>
    <name type="common">Fire moss</name>
    <name type="synonym">Dicranum purpureum</name>
    <dbReference type="NCBI Taxonomy" id="3225"/>
    <lineage>
        <taxon>Eukaryota</taxon>
        <taxon>Viridiplantae</taxon>
        <taxon>Streptophyta</taxon>
        <taxon>Embryophyta</taxon>
        <taxon>Bryophyta</taxon>
        <taxon>Bryophytina</taxon>
        <taxon>Bryopsida</taxon>
        <taxon>Dicranidae</taxon>
        <taxon>Pseudoditrichales</taxon>
        <taxon>Ditrichaceae</taxon>
        <taxon>Ceratodon</taxon>
    </lineage>
</organism>
<dbReference type="PANTHER" id="PTHR48045">
    <property type="entry name" value="UDP-GLYCOSYLTRANSFERASE 72B1"/>
    <property type="match status" value="1"/>
</dbReference>
<keyword evidence="3" id="KW-0328">Glycosyltransferase</keyword>
<dbReference type="InterPro" id="IPR002213">
    <property type="entry name" value="UDP_glucos_trans"/>
</dbReference>
<protein>
    <recommendedName>
        <fullName evidence="6">UDP-glycosyltransferases domain-containing protein</fullName>
    </recommendedName>
</protein>
<dbReference type="EMBL" id="CM026422">
    <property type="protein sequence ID" value="KAG0587944.1"/>
    <property type="molecule type" value="Genomic_DNA"/>
</dbReference>
<dbReference type="SUPFAM" id="SSF53756">
    <property type="entry name" value="UDP-Glycosyltransferase/glycogen phosphorylase"/>
    <property type="match status" value="1"/>
</dbReference>
<dbReference type="Gene3D" id="3.40.50.2000">
    <property type="entry name" value="Glycogen Phosphorylase B"/>
    <property type="match status" value="1"/>
</dbReference>
<dbReference type="Proteomes" id="UP000822688">
    <property type="component" value="Chromosome 2"/>
</dbReference>
<comment type="caution">
    <text evidence="4">The sequence shown here is derived from an EMBL/GenBank/DDBJ whole genome shotgun (WGS) entry which is preliminary data.</text>
</comment>
<proteinExistence type="inferred from homology"/>
<keyword evidence="2 3" id="KW-0808">Transferase</keyword>
<dbReference type="AlphaFoldDB" id="A0A8T0IW42"/>
<dbReference type="Pfam" id="PF00201">
    <property type="entry name" value="UDPGT"/>
    <property type="match status" value="1"/>
</dbReference>
<evidence type="ECO:0000313" key="5">
    <source>
        <dbReference type="Proteomes" id="UP000822688"/>
    </source>
</evidence>
<evidence type="ECO:0000256" key="2">
    <source>
        <dbReference type="ARBA" id="ARBA00022679"/>
    </source>
</evidence>
<dbReference type="GO" id="GO:0008194">
    <property type="term" value="F:UDP-glycosyltransferase activity"/>
    <property type="evidence" value="ECO:0007669"/>
    <property type="project" value="InterPro"/>
</dbReference>
<evidence type="ECO:0000313" key="4">
    <source>
        <dbReference type="EMBL" id="KAG0587944.1"/>
    </source>
</evidence>
<name>A0A8T0IW42_CERPU</name>
<evidence type="ECO:0008006" key="6">
    <source>
        <dbReference type="Google" id="ProtNLM"/>
    </source>
</evidence>
<evidence type="ECO:0000256" key="3">
    <source>
        <dbReference type="RuleBase" id="RU003718"/>
    </source>
</evidence>
<dbReference type="InterPro" id="IPR035595">
    <property type="entry name" value="UDP_glycos_trans_CS"/>
</dbReference>